<feature type="region of interest" description="Disordered" evidence="1">
    <location>
        <begin position="35"/>
        <end position="77"/>
    </location>
</feature>
<sequence>MNLYFDNQDEPQTNEPERTVYRQKVFNLVKGINVKFRKKNKEEEDGPKKPRKKRKRDTAEEEAVSPCRTPKPMTTGE</sequence>
<gene>
    <name evidence="2" type="ORF">SHCRBa_159_M03_F_120</name>
</gene>
<dbReference type="EMBL" id="KF184840">
    <property type="protein sequence ID" value="AGT16388.1"/>
    <property type="molecule type" value="Genomic_DNA"/>
</dbReference>
<reference evidence="2" key="1">
    <citation type="submission" date="2013-05" db="EMBL/GenBank/DDBJ databases">
        <title>Building the sugarcane genome for biotechnology and identifying evolutionary trends.</title>
        <authorList>
            <person name="De Setta N."/>
            <person name="Monteiro-Vitorello C.B."/>
            <person name="Metcalfe C.J."/>
            <person name="Cruz G.M.Q."/>
            <person name="Del Bem L.E."/>
            <person name="Vicentini R."/>
            <person name="Nogueira F.T.S."/>
            <person name="Campos R.A."/>
            <person name="Nunes S.L."/>
            <person name="Turrini P.C.G."/>
            <person name="Vieira A.P."/>
            <person name="Cruz E.A.O."/>
            <person name="Correa T.C.S."/>
            <person name="Hotta C.T."/>
            <person name="de Mello-Varani A."/>
            <person name="Vautrin S."/>
            <person name="Trindade A.S."/>
            <person name="Vilela M.M."/>
            <person name="Horta C.L."/>
            <person name="Sato P.M."/>
            <person name="de Andrade R.F."/>
            <person name="Nishiyama M.Y."/>
            <person name="Cardoso-Silva C.B."/>
            <person name="Scortecci K.C."/>
            <person name="Garcia A.A.F."/>
            <person name="Carneiro M.S."/>
            <person name="Kim C."/>
            <person name="Paterson A.H."/>
            <person name="Berges H."/>
            <person name="D'Hont A."/>
            <person name="de-Souza A.P."/>
            <person name="Souza G.M."/>
            <person name="Vincentz M."/>
            <person name="Kitajima J.P."/>
            <person name="Van Sluys M.-A."/>
        </authorList>
    </citation>
    <scope>NUCLEOTIDE SEQUENCE</scope>
</reference>
<evidence type="ECO:0000313" key="2">
    <source>
        <dbReference type="EMBL" id="AGT16388.1"/>
    </source>
</evidence>
<protein>
    <submittedName>
        <fullName evidence="2">Uncharacterized protein</fullName>
    </submittedName>
</protein>
<proteinExistence type="predicted"/>
<dbReference type="AlphaFoldDB" id="A0A059PZQ2"/>
<organism evidence="2">
    <name type="scientific">Saccharum hybrid cultivar R570</name>
    <dbReference type="NCBI Taxonomy" id="131158"/>
    <lineage>
        <taxon>Eukaryota</taxon>
        <taxon>Viridiplantae</taxon>
        <taxon>Streptophyta</taxon>
        <taxon>Embryophyta</taxon>
        <taxon>Tracheophyta</taxon>
        <taxon>Spermatophyta</taxon>
        <taxon>Magnoliopsida</taxon>
        <taxon>Liliopsida</taxon>
        <taxon>Poales</taxon>
        <taxon>Poaceae</taxon>
        <taxon>PACMAD clade</taxon>
        <taxon>Panicoideae</taxon>
        <taxon>Andropogonodae</taxon>
        <taxon>Andropogoneae</taxon>
        <taxon>Saccharinae</taxon>
        <taxon>Saccharum</taxon>
        <taxon>Saccharum officinarum species complex</taxon>
    </lineage>
</organism>
<evidence type="ECO:0000256" key="1">
    <source>
        <dbReference type="SAM" id="MobiDB-lite"/>
    </source>
</evidence>
<name>A0A059PZQ2_9POAL</name>
<accession>A0A059PZQ2</accession>